<feature type="region of interest" description="Disordered" evidence="12">
    <location>
        <begin position="1505"/>
        <end position="1636"/>
    </location>
</feature>
<evidence type="ECO:0000256" key="5">
    <source>
        <dbReference type="ARBA" id="ARBA00022737"/>
    </source>
</evidence>
<dbReference type="RefSeq" id="XP_031414082.1">
    <property type="nucleotide sequence ID" value="XM_031558222.2"/>
</dbReference>
<feature type="compositionally biased region" description="Polar residues" evidence="12">
    <location>
        <begin position="1295"/>
        <end position="1315"/>
    </location>
</feature>
<keyword evidence="5" id="KW-0677">Repeat</keyword>
<dbReference type="GO" id="GO:0005634">
    <property type="term" value="C:nucleus"/>
    <property type="evidence" value="ECO:0007669"/>
    <property type="project" value="UniProtKB-SubCell"/>
</dbReference>
<feature type="region of interest" description="Disordered" evidence="12">
    <location>
        <begin position="951"/>
        <end position="973"/>
    </location>
</feature>
<evidence type="ECO:0000259" key="13">
    <source>
        <dbReference type="PROSITE" id="PS00028"/>
    </source>
</evidence>
<dbReference type="PANTHER" id="PTHR15507:SF16">
    <property type="entry name" value="ZINC FINGER PROTEIN 654"/>
    <property type="match status" value="1"/>
</dbReference>
<dbReference type="GeneID" id="105905444"/>
<feature type="compositionally biased region" description="Low complexity" evidence="12">
    <location>
        <begin position="1605"/>
        <end position="1614"/>
    </location>
</feature>
<dbReference type="PROSITE" id="PS00028">
    <property type="entry name" value="ZINC_FINGER_C2H2_1"/>
    <property type="match status" value="1"/>
</dbReference>
<comment type="subcellular location">
    <subcellularLocation>
        <location evidence="1">Nucleus</location>
    </subcellularLocation>
</comment>
<feature type="region of interest" description="Disordered" evidence="12">
    <location>
        <begin position="1206"/>
        <end position="1316"/>
    </location>
</feature>
<feature type="compositionally biased region" description="Polar residues" evidence="12">
    <location>
        <begin position="1044"/>
        <end position="1073"/>
    </location>
</feature>
<dbReference type="InterPro" id="IPR052251">
    <property type="entry name" value="GH-ZnFinger_Regulators"/>
</dbReference>
<feature type="domain" description="C2H2-type" evidence="13">
    <location>
        <begin position="1421"/>
        <end position="1441"/>
    </location>
</feature>
<feature type="region of interest" description="Disordered" evidence="12">
    <location>
        <begin position="817"/>
        <end position="847"/>
    </location>
</feature>
<gene>
    <name evidence="15" type="primary">znf654</name>
</gene>
<keyword evidence="3" id="KW-0597">Phosphoprotein</keyword>
<dbReference type="Pfam" id="PF25580">
    <property type="entry name" value="TPR_Rlf"/>
    <property type="match status" value="1"/>
</dbReference>
<dbReference type="Proteomes" id="UP000515152">
    <property type="component" value="Chromosome 21"/>
</dbReference>
<feature type="compositionally biased region" description="Basic residues" evidence="12">
    <location>
        <begin position="568"/>
        <end position="577"/>
    </location>
</feature>
<evidence type="ECO:0000256" key="7">
    <source>
        <dbReference type="ARBA" id="ARBA00022833"/>
    </source>
</evidence>
<dbReference type="InterPro" id="IPR013087">
    <property type="entry name" value="Znf_C2H2_type"/>
</dbReference>
<name>A0A6P8ET88_CLUHA</name>
<accession>A0A6P8ET88</accession>
<proteinExistence type="inferred from homology"/>
<feature type="region of interest" description="Disordered" evidence="12">
    <location>
        <begin position="764"/>
        <end position="797"/>
    </location>
</feature>
<keyword evidence="10" id="KW-0804">Transcription</keyword>
<keyword evidence="4" id="KW-0479">Metal-binding</keyword>
<dbReference type="GO" id="GO:0008270">
    <property type="term" value="F:zinc ion binding"/>
    <property type="evidence" value="ECO:0007669"/>
    <property type="project" value="UniProtKB-KW"/>
</dbReference>
<feature type="compositionally biased region" description="Polar residues" evidence="12">
    <location>
        <begin position="831"/>
        <end position="840"/>
    </location>
</feature>
<evidence type="ECO:0000256" key="12">
    <source>
        <dbReference type="SAM" id="MobiDB-lite"/>
    </source>
</evidence>
<comment type="similarity">
    <text evidence="2">Belongs to the krueppel C2H2-type zinc-finger protein family.</text>
</comment>
<dbReference type="GO" id="GO:0000981">
    <property type="term" value="F:DNA-binding transcription factor activity, RNA polymerase II-specific"/>
    <property type="evidence" value="ECO:0007669"/>
    <property type="project" value="TreeGrafter"/>
</dbReference>
<feature type="region of interest" description="Disordered" evidence="12">
    <location>
        <begin position="909"/>
        <end position="936"/>
    </location>
</feature>
<dbReference type="CTD" id="55279"/>
<organism evidence="14 15">
    <name type="scientific">Clupea harengus</name>
    <name type="common">Atlantic herring</name>
    <dbReference type="NCBI Taxonomy" id="7950"/>
    <lineage>
        <taxon>Eukaryota</taxon>
        <taxon>Metazoa</taxon>
        <taxon>Chordata</taxon>
        <taxon>Craniata</taxon>
        <taxon>Vertebrata</taxon>
        <taxon>Euteleostomi</taxon>
        <taxon>Actinopterygii</taxon>
        <taxon>Neopterygii</taxon>
        <taxon>Teleostei</taxon>
        <taxon>Clupei</taxon>
        <taxon>Clupeiformes</taxon>
        <taxon>Clupeoidei</taxon>
        <taxon>Clupeidae</taxon>
        <taxon>Clupea</taxon>
    </lineage>
</organism>
<feature type="region of interest" description="Disordered" evidence="12">
    <location>
        <begin position="513"/>
        <end position="649"/>
    </location>
</feature>
<dbReference type="InterPro" id="IPR057986">
    <property type="entry name" value="TPR_Rlf/292/654"/>
</dbReference>
<evidence type="ECO:0000256" key="4">
    <source>
        <dbReference type="ARBA" id="ARBA00022723"/>
    </source>
</evidence>
<dbReference type="SMART" id="SM00355">
    <property type="entry name" value="ZnF_C2H2"/>
    <property type="match status" value="6"/>
</dbReference>
<keyword evidence="8" id="KW-0805">Transcription regulation</keyword>
<dbReference type="OrthoDB" id="10029602at2759"/>
<evidence type="ECO:0000256" key="10">
    <source>
        <dbReference type="ARBA" id="ARBA00023163"/>
    </source>
</evidence>
<feature type="compositionally biased region" description="Polar residues" evidence="12">
    <location>
        <begin position="777"/>
        <end position="792"/>
    </location>
</feature>
<keyword evidence="6" id="KW-0863">Zinc-finger</keyword>
<dbReference type="PANTHER" id="PTHR15507">
    <property type="entry name" value="ZINC FINGER PROTEIN RLF"/>
    <property type="match status" value="1"/>
</dbReference>
<sequence length="1732" mass="188083">MAEEESEVELDRLKEELECLLAASARDEHGHISKSYCAKFCKLVEEHTGRWQVPLPQLQVLRWALCSFVRRTASFPADCEHVRYTLSSLALSVFELLLFFGKDEFPEDPLKGILDSFQECQACLVRHQNLYLLQVRQIIRDGGPWASAVLQGILREAPQPPDEVSRFLGSEACVFLELRVRYLLVCERVQEALALARACSQHPGAGRHLFFLQAHLTCLWKASMNDHLLTQMSVIDGMDAVEIICNCEEEVNDDLLLTLSRGFLSQQLRTGDMFNLWDLVFIWSKLQLRTSPSKEDFLQQCHQLILTAGNARAVFPFIKIILAEVGKCGLRFCVELCARALETDLQSDPVTKSLLYKTVAYLLPSDLEVCRVCALLVFFLERSVESYKTVSLLYMHPDQEYHVDASPIGNNVRFEVLQILKKGLCFDPEFWNLITLRSNCVSLLSSDCRSALTEIMAEEPWAAACCGREPCVCHLDPPASPPPQPTSEQRLLPVTMATAPGRHRALPCGLSVAKRRGRKPGVKMVETSSSSSSLRRSFRQLDMAQQNTARQLGTRQQRLLSRQGERHGWKRRGRKPRWLLEEEAAAQAENSAPGRGRRPGRKPGRKPQAPAPPGQMRTYERSPSERRNKTVKKPADILQNPATGSAATGEALGDGQAAAVLHLWSEALELSLPDNELMDTWTTRAPSSPVPTSLSDRCTGGAGDNVIVTPALAAAADGGSHRALQMFSESGVEGLFQSHSPLGHIRQFHSYAKTHEEQGVQLDAEPPEASGKAEQQGAPQESPQESTTTASAVQRCGEPQVVEMVEVEVATYTSSTPLDGAKQLSERTSTEETGLTTEPSITAEDGFTSGKYDSISLDHNNLDSSGLIRAPAGPVSPEDSVLFGRRVPVSSSDEATPELGTAEATAAEEAEARRQEVAQTAEGIPQTPPEMPQRTPVRSVVWHSDTMPHELVSSATLPPSQTRQSEVPPSKMAPFDSSPFEALLSLLPQVTLAETSSNELSPLDNPQLKVTTNELSPLDNPQLKVTPPETPLFEPSLSPAPLPETTQSKTALLQATPSKTTLLQATPSKTTLPEATLSPAPLSEVMPPKNHLSESPPSESAVFHASQESPVPLVHCCRLCDKVFKGGNIMRHANSHFRGNQLLSPGKCMFCENPPAGPAEAYEHFSQHVAQLRLEQLPGLGEEVARENGTGHGKHTALMPPRVRKKKRGWWNRKLAPGPEESADARVTEGAAASQTHGGHDPLRPNGKVGGKKRRGRPPAGEGAQTDRRPRVKTKVSAEGGEAPGKKAKRVRGHASSQSIMGNSTDQGDSASQEAITAKPKKIRKAQKALKKAEAQVLPGRDDGSVPGPVFGTVKPCDGPGQMPGLKSGLPNPNELVPCPAQSCQDMLKGRGGAILGHLLQHHPTDSDAFLSVYRSAEGRCTYCTRRFHSFQHFFAHAGRHSGSLKHRCPHQGCGSEGFRRLADVREHMKEHPTLRMLCCFSGCQHTAQTSIELHRHERKHYGPSRYRHVPLMPPNGEVRAPRTPALAVTGPPSQDQIPSPAALGSDPRTGAPDHLTLPAVKADPRAGAPDPLGPPSIIADPRTGAPDPSVRAGLAVEGRPGPVSSSAGQSESSALVNGHGNKATGPATPKAEGPLSPYGSVGTKPFIRPLPCAYLDEKYTSMPKRKKGGSRPVVAVAQAQAEVAPPSGPPQRQRCSRCFASLASSEELQEHLALKKCATLFGFDSDEEGGW</sequence>
<feature type="compositionally biased region" description="Polar residues" evidence="12">
    <location>
        <begin position="953"/>
        <end position="967"/>
    </location>
</feature>
<evidence type="ECO:0000256" key="1">
    <source>
        <dbReference type="ARBA" id="ARBA00004123"/>
    </source>
</evidence>
<evidence type="ECO:0000256" key="2">
    <source>
        <dbReference type="ARBA" id="ARBA00006991"/>
    </source>
</evidence>
<feature type="region of interest" description="Disordered" evidence="12">
    <location>
        <begin position="1011"/>
        <end position="1104"/>
    </location>
</feature>
<keyword evidence="14" id="KW-1185">Reference proteome</keyword>
<evidence type="ECO:0000313" key="15">
    <source>
        <dbReference type="RefSeq" id="XP_031414082.1"/>
    </source>
</evidence>
<dbReference type="GO" id="GO:0003677">
    <property type="term" value="F:DNA binding"/>
    <property type="evidence" value="ECO:0007669"/>
    <property type="project" value="UniProtKB-KW"/>
</dbReference>
<evidence type="ECO:0000313" key="14">
    <source>
        <dbReference type="Proteomes" id="UP000515152"/>
    </source>
</evidence>
<feature type="compositionally biased region" description="Polar residues" evidence="12">
    <location>
        <begin position="543"/>
        <end position="560"/>
    </location>
</feature>
<keyword evidence="7" id="KW-0862">Zinc</keyword>
<evidence type="ECO:0000256" key="3">
    <source>
        <dbReference type="ARBA" id="ARBA00022553"/>
    </source>
</evidence>
<evidence type="ECO:0000256" key="6">
    <source>
        <dbReference type="ARBA" id="ARBA00022771"/>
    </source>
</evidence>
<dbReference type="KEGG" id="char:105905444"/>
<protein>
    <submittedName>
        <fullName evidence="15">Uncharacterized protein znf654</fullName>
    </submittedName>
</protein>
<keyword evidence="11" id="KW-0539">Nucleus</keyword>
<feature type="compositionally biased region" description="Basic residues" evidence="12">
    <location>
        <begin position="595"/>
        <end position="605"/>
    </location>
</feature>
<evidence type="ECO:0000256" key="8">
    <source>
        <dbReference type="ARBA" id="ARBA00023015"/>
    </source>
</evidence>
<reference evidence="15" key="1">
    <citation type="submission" date="2025-08" db="UniProtKB">
        <authorList>
            <consortium name="RefSeq"/>
        </authorList>
    </citation>
    <scope>IDENTIFICATION</scope>
</reference>
<keyword evidence="9" id="KW-0238">DNA-binding</keyword>
<evidence type="ECO:0000256" key="11">
    <source>
        <dbReference type="ARBA" id="ARBA00023242"/>
    </source>
</evidence>
<feature type="compositionally biased region" description="Basic and acidic residues" evidence="12">
    <location>
        <begin position="618"/>
        <end position="628"/>
    </location>
</feature>
<evidence type="ECO:0000256" key="9">
    <source>
        <dbReference type="ARBA" id="ARBA00023125"/>
    </source>
</evidence>